<evidence type="ECO:0000256" key="4">
    <source>
        <dbReference type="ARBA" id="ARBA00023004"/>
    </source>
</evidence>
<dbReference type="InterPro" id="IPR023404">
    <property type="entry name" value="rSAM_horseshoe"/>
</dbReference>
<dbReference type="InterPro" id="IPR051198">
    <property type="entry name" value="BchE-like"/>
</dbReference>
<dbReference type="AlphaFoldDB" id="K2RSM3"/>
<dbReference type="RefSeq" id="WP_004030637.1">
    <property type="nucleotide sequence ID" value="NZ_AMPO01000005.1"/>
</dbReference>
<keyword evidence="3" id="KW-0479">Metal-binding</keyword>
<evidence type="ECO:0000256" key="1">
    <source>
        <dbReference type="ARBA" id="ARBA00001966"/>
    </source>
</evidence>
<dbReference type="SFLD" id="SFLDS00029">
    <property type="entry name" value="Radical_SAM"/>
    <property type="match status" value="1"/>
</dbReference>
<dbReference type="Pfam" id="PF04055">
    <property type="entry name" value="Radical_SAM"/>
    <property type="match status" value="1"/>
</dbReference>
<dbReference type="SMART" id="SM00729">
    <property type="entry name" value="Elp3"/>
    <property type="match status" value="1"/>
</dbReference>
<dbReference type="GO" id="GO:0005829">
    <property type="term" value="C:cytosol"/>
    <property type="evidence" value="ECO:0007669"/>
    <property type="project" value="TreeGrafter"/>
</dbReference>
<organism evidence="7 8">
    <name type="scientific">Methanobacterium formicicum (strain DSM 3637 / PP1)</name>
    <dbReference type="NCBI Taxonomy" id="1204725"/>
    <lineage>
        <taxon>Archaea</taxon>
        <taxon>Methanobacteriati</taxon>
        <taxon>Methanobacteriota</taxon>
        <taxon>Methanomada group</taxon>
        <taxon>Methanobacteria</taxon>
        <taxon>Methanobacteriales</taxon>
        <taxon>Methanobacteriaceae</taxon>
        <taxon>Methanobacterium</taxon>
    </lineage>
</organism>
<evidence type="ECO:0000313" key="7">
    <source>
        <dbReference type="EMBL" id="EKF85755.1"/>
    </source>
</evidence>
<reference evidence="7 8" key="1">
    <citation type="journal article" date="2012" name="J. Bacteriol.">
        <title>Draft genome sequence of Methanobacterium formicicum DSM 3637, an archaebacterium isolated from the methane producer amoeba Pelomyxa palustris.</title>
        <authorList>
            <person name="Gutierrez G."/>
        </authorList>
    </citation>
    <scope>NUCLEOTIDE SEQUENCE [LARGE SCALE GENOMIC DNA]</scope>
    <source>
        <strain evidence="8">DSM 3637 / PP1</strain>
    </source>
</reference>
<keyword evidence="8" id="KW-1185">Reference proteome</keyword>
<protein>
    <submittedName>
        <fullName evidence="7">Radical SAM domain-containing protein</fullName>
    </submittedName>
</protein>
<evidence type="ECO:0000313" key="8">
    <source>
        <dbReference type="Proteomes" id="UP000007360"/>
    </source>
</evidence>
<dbReference type="PROSITE" id="PS51918">
    <property type="entry name" value="RADICAL_SAM"/>
    <property type="match status" value="1"/>
</dbReference>
<sequence length="480" mass="55047">MKIYLLNPYFTEDYSRSSRWAAKGRGGTLYYPIWLAYATGILEKEGHEVRLIDAVARNWNLEDTLSDVDKFKPELIVSESNFQSLKNDVSTLKTLTESVSAKSVLVGPPTSQYKERILDEGIDFLAPFEYDFTLKRLAKSLEDGDVGEEVPGVTFLNDDGKLVDRPNIISSSDDLENLPFVSEVYKKHLNIKDYFLNHSLYPMVQIFTGRGCPNRCTFCSWPETLMGRKYRVRSVESIVDEFVYIKKNLPEVKEIFIEDDTFTVDKNHLQNFCKQIMDMDNDFTWSCQTKANLDYQSMQLMKQAGCRLLDVGYESGNAKILENIKKDISVEQLMEFTQNAKKAKLKILADFVIGFPGEDFDSINDTTKLINEVKPDLLQVSVATPIPGTEFYEYCKSNNYLLTDDLEKSLDEDGFQKCIVSYPHLSNEEIEAQAGRILKNYYLSTGYMTIALKNISGKHAYDEFKLLSKSFRSYFKFLTS</sequence>
<evidence type="ECO:0000256" key="3">
    <source>
        <dbReference type="ARBA" id="ARBA00022723"/>
    </source>
</evidence>
<gene>
    <name evidence="7" type="ORF">A994_06735</name>
</gene>
<dbReference type="PANTHER" id="PTHR43409">
    <property type="entry name" value="ANAEROBIC MAGNESIUM-PROTOPORPHYRIN IX MONOMETHYL ESTER CYCLASE-RELATED"/>
    <property type="match status" value="1"/>
</dbReference>
<dbReference type="EMBL" id="AMPO01000005">
    <property type="protein sequence ID" value="EKF85755.1"/>
    <property type="molecule type" value="Genomic_DNA"/>
</dbReference>
<feature type="domain" description="Radical SAM core" evidence="6">
    <location>
        <begin position="194"/>
        <end position="413"/>
    </location>
</feature>
<comment type="caution">
    <text evidence="7">The sequence shown here is derived from an EMBL/GenBank/DDBJ whole genome shotgun (WGS) entry which is preliminary data.</text>
</comment>
<keyword evidence="2" id="KW-0949">S-adenosyl-L-methionine</keyword>
<dbReference type="SUPFAM" id="SSF102114">
    <property type="entry name" value="Radical SAM enzymes"/>
    <property type="match status" value="1"/>
</dbReference>
<dbReference type="InterPro" id="IPR058240">
    <property type="entry name" value="rSAM_sf"/>
</dbReference>
<dbReference type="SFLD" id="SFLDG01123">
    <property type="entry name" value="methyltransferase_(Class_B)"/>
    <property type="match status" value="1"/>
</dbReference>
<accession>K2RSM3</accession>
<proteinExistence type="predicted"/>
<dbReference type="CDD" id="cd01335">
    <property type="entry name" value="Radical_SAM"/>
    <property type="match status" value="1"/>
</dbReference>
<evidence type="ECO:0000256" key="2">
    <source>
        <dbReference type="ARBA" id="ARBA00022691"/>
    </source>
</evidence>
<evidence type="ECO:0000256" key="5">
    <source>
        <dbReference type="ARBA" id="ARBA00023014"/>
    </source>
</evidence>
<dbReference type="GO" id="GO:0051539">
    <property type="term" value="F:4 iron, 4 sulfur cluster binding"/>
    <property type="evidence" value="ECO:0007669"/>
    <property type="project" value="UniProtKB-KW"/>
</dbReference>
<dbReference type="Gene3D" id="3.80.30.20">
    <property type="entry name" value="tm_1862 like domain"/>
    <property type="match status" value="1"/>
</dbReference>
<dbReference type="InterPro" id="IPR007197">
    <property type="entry name" value="rSAM"/>
</dbReference>
<dbReference type="InterPro" id="IPR006638">
    <property type="entry name" value="Elp3/MiaA/NifB-like_rSAM"/>
</dbReference>
<dbReference type="PATRIC" id="fig|1204725.3.peg.1352"/>
<keyword evidence="5" id="KW-0411">Iron-sulfur</keyword>
<dbReference type="GO" id="GO:0003824">
    <property type="term" value="F:catalytic activity"/>
    <property type="evidence" value="ECO:0007669"/>
    <property type="project" value="InterPro"/>
</dbReference>
<comment type="cofactor">
    <cofactor evidence="1">
        <name>[4Fe-4S] cluster</name>
        <dbReference type="ChEBI" id="CHEBI:49883"/>
    </cofactor>
</comment>
<dbReference type="GO" id="GO:0046872">
    <property type="term" value="F:metal ion binding"/>
    <property type="evidence" value="ECO:0007669"/>
    <property type="project" value="UniProtKB-KW"/>
</dbReference>
<dbReference type="PANTHER" id="PTHR43409:SF16">
    <property type="entry name" value="SLR0320 PROTEIN"/>
    <property type="match status" value="1"/>
</dbReference>
<dbReference type="Proteomes" id="UP000007360">
    <property type="component" value="Unassembled WGS sequence"/>
</dbReference>
<keyword evidence="4" id="KW-0408">Iron</keyword>
<dbReference type="SFLD" id="SFLDG01082">
    <property type="entry name" value="B12-binding_domain_containing"/>
    <property type="match status" value="1"/>
</dbReference>
<dbReference type="InterPro" id="IPR034466">
    <property type="entry name" value="Methyltransferase_Class_B"/>
</dbReference>
<evidence type="ECO:0000259" key="6">
    <source>
        <dbReference type="PROSITE" id="PS51918"/>
    </source>
</evidence>
<dbReference type="OrthoDB" id="2305at2157"/>
<dbReference type="Gene3D" id="3.40.50.280">
    <property type="entry name" value="Cobalamin-binding domain"/>
    <property type="match status" value="1"/>
</dbReference>
<name>K2RSM3_METFP</name>